<organism evidence="3 4">
    <name type="scientific">Halalkalibacter krulwichiae</name>
    <dbReference type="NCBI Taxonomy" id="199441"/>
    <lineage>
        <taxon>Bacteria</taxon>
        <taxon>Bacillati</taxon>
        <taxon>Bacillota</taxon>
        <taxon>Bacilli</taxon>
        <taxon>Bacillales</taxon>
        <taxon>Bacillaceae</taxon>
        <taxon>Halalkalibacter</taxon>
    </lineage>
</organism>
<protein>
    <submittedName>
        <fullName evidence="3">Acid-soluble spore protein N</fullName>
    </submittedName>
</protein>
<evidence type="ECO:0000256" key="2">
    <source>
        <dbReference type="SAM" id="MobiDB-lite"/>
    </source>
</evidence>
<keyword evidence="4" id="KW-1185">Reference proteome</keyword>
<dbReference type="GO" id="GO:0042601">
    <property type="term" value="C:endospore-forming forespore"/>
    <property type="evidence" value="ECO:0007669"/>
    <property type="project" value="InterPro"/>
</dbReference>
<dbReference type="KEGG" id="bkw:BkAM31D_13850"/>
<name>A0A1X9MBP6_9BACI</name>
<dbReference type="InterPro" id="IPR012612">
    <property type="entry name" value="SASP_SspN"/>
</dbReference>
<evidence type="ECO:0000313" key="3">
    <source>
        <dbReference type="EMBL" id="ARK30836.1"/>
    </source>
</evidence>
<evidence type="ECO:0000256" key="1">
    <source>
        <dbReference type="ARBA" id="ARBA00022969"/>
    </source>
</evidence>
<dbReference type="Proteomes" id="UP000193006">
    <property type="component" value="Chromosome"/>
</dbReference>
<keyword evidence="1" id="KW-0749">Sporulation</keyword>
<dbReference type="RefSeq" id="WP_085449797.1">
    <property type="nucleotide sequence ID" value="NZ_CP020814.1"/>
</dbReference>
<accession>A0A1X9MBP6</accession>
<feature type="region of interest" description="Disordered" evidence="2">
    <location>
        <begin position="1"/>
        <end position="49"/>
    </location>
</feature>
<dbReference type="GO" id="GO:0030435">
    <property type="term" value="P:sporulation resulting in formation of a cellular spore"/>
    <property type="evidence" value="ECO:0007669"/>
    <property type="project" value="UniProtKB-KW"/>
</dbReference>
<evidence type="ECO:0000313" key="4">
    <source>
        <dbReference type="Proteomes" id="UP000193006"/>
    </source>
</evidence>
<reference evidence="3 4" key="1">
    <citation type="submission" date="2017-04" db="EMBL/GenBank/DDBJ databases">
        <title>Bacillus krulwichiae AM31D Genome sequencing and assembly.</title>
        <authorList>
            <person name="Krulwich T.A."/>
            <person name="Anastor L."/>
            <person name="Ehrlich R."/>
            <person name="Ehrlich G.D."/>
            <person name="Janto B."/>
        </authorList>
    </citation>
    <scope>NUCLEOTIDE SEQUENCE [LARGE SCALE GENOMIC DNA]</scope>
    <source>
        <strain evidence="3 4">AM31D</strain>
    </source>
</reference>
<sequence>MKSTKSHFAQFRPDHLGMQPVKSKANNGKKMAQKSNEQPDYIPQKDNTKNPGVYTSGFSFVFFKKLSMKNACQSKE</sequence>
<dbReference type="Pfam" id="PF08177">
    <property type="entry name" value="SspN"/>
    <property type="match status" value="1"/>
</dbReference>
<gene>
    <name evidence="3" type="ORF">BkAM31D_13850</name>
</gene>
<proteinExistence type="predicted"/>
<dbReference type="STRING" id="199441.BkAM31D_13850"/>
<dbReference type="GO" id="GO:0030436">
    <property type="term" value="P:asexual sporulation"/>
    <property type="evidence" value="ECO:0007669"/>
    <property type="project" value="InterPro"/>
</dbReference>
<dbReference type="AlphaFoldDB" id="A0A1X9MBP6"/>
<dbReference type="EMBL" id="CP020814">
    <property type="protein sequence ID" value="ARK30836.1"/>
    <property type="molecule type" value="Genomic_DNA"/>
</dbReference>